<reference evidence="4 5" key="1">
    <citation type="submission" date="2018-12" db="EMBL/GenBank/DDBJ databases">
        <title>Bacillus ochoae sp. nov., Paenibacillus whitsoniae sp. nov., Paenibacillus spiritus sp. nov. Isolated from the Mars Exploration Rover during spacecraft assembly.</title>
        <authorList>
            <person name="Seuylemezian A."/>
            <person name="Vaishampayan P."/>
        </authorList>
    </citation>
    <scope>NUCLEOTIDE SEQUENCE [LARGE SCALE GENOMIC DNA]</scope>
    <source>
        <strain evidence="4 5">MER 54</strain>
    </source>
</reference>
<keyword evidence="1" id="KW-0175">Coiled coil</keyword>
<dbReference type="Pfam" id="PF01551">
    <property type="entry name" value="Peptidase_M23"/>
    <property type="match status" value="1"/>
</dbReference>
<feature type="transmembrane region" description="Helical" evidence="2">
    <location>
        <begin position="62"/>
        <end position="84"/>
    </location>
</feature>
<dbReference type="CDD" id="cd12797">
    <property type="entry name" value="M23_peptidase"/>
    <property type="match status" value="1"/>
</dbReference>
<gene>
    <name evidence="4" type="ORF">EJQ19_19115</name>
</gene>
<dbReference type="SUPFAM" id="SSF51261">
    <property type="entry name" value="Duplicated hybrid motif"/>
    <property type="match status" value="1"/>
</dbReference>
<evidence type="ECO:0000256" key="1">
    <source>
        <dbReference type="SAM" id="Coils"/>
    </source>
</evidence>
<dbReference type="Gene3D" id="2.70.70.10">
    <property type="entry name" value="Glucose Permease (Domain IIA)"/>
    <property type="match status" value="1"/>
</dbReference>
<name>A0A3S0I9Q1_9BACL</name>
<accession>A0A3S0I9Q1</accession>
<protein>
    <submittedName>
        <fullName evidence="4">Peptidase M23</fullName>
    </submittedName>
</protein>
<evidence type="ECO:0000259" key="3">
    <source>
        <dbReference type="Pfam" id="PF01551"/>
    </source>
</evidence>
<proteinExistence type="predicted"/>
<dbReference type="InterPro" id="IPR011055">
    <property type="entry name" value="Dup_hybrid_motif"/>
</dbReference>
<sequence length="370" mass="40214">MTNGVQDFPLPKSTTTGDTEALRKFNVTKVNWMKFKWKPKKMTLVIIPDANQSVVRFRVSHLFAYLAGAGLTLLLLMSVFIYVLHAHTLKQTIALQSKLSGANQQWSATVTSKDAAIEQLQSEVIQLSQQAEQMKSQLEEVKKLESDLKTIAGLDNDATGKALASAATDKKAAEDAATSTGVGGSPYPVSQDDILKLGEMTSASLTAIGGEVAELQVNLTATKQKVAEKQAQLRITPTLWPTMTKVVTSPFGYRSDPFTKIPSFHSGIDFGAHENDPVFATAAGTVVSTGKDIYHGNNIVIEHSKGLRTWYMHLNKILVNRGDTVEKGDTIGLVGSTGRSTGAHLHYEVLKNGESIDPKPYLKAMRKDDN</sequence>
<evidence type="ECO:0000256" key="2">
    <source>
        <dbReference type="SAM" id="Phobius"/>
    </source>
</evidence>
<dbReference type="OrthoDB" id="9805799at2"/>
<evidence type="ECO:0000313" key="4">
    <source>
        <dbReference type="EMBL" id="RTE08200.1"/>
    </source>
</evidence>
<dbReference type="PANTHER" id="PTHR21666">
    <property type="entry name" value="PEPTIDASE-RELATED"/>
    <property type="match status" value="1"/>
</dbReference>
<dbReference type="GO" id="GO:0004222">
    <property type="term" value="F:metalloendopeptidase activity"/>
    <property type="evidence" value="ECO:0007669"/>
    <property type="project" value="TreeGrafter"/>
</dbReference>
<feature type="domain" description="M23ase beta-sheet core" evidence="3">
    <location>
        <begin position="264"/>
        <end position="358"/>
    </location>
</feature>
<keyword evidence="2" id="KW-0812">Transmembrane</keyword>
<keyword evidence="2" id="KW-0472">Membrane</keyword>
<evidence type="ECO:0000313" key="5">
    <source>
        <dbReference type="Proteomes" id="UP000276128"/>
    </source>
</evidence>
<dbReference type="AlphaFoldDB" id="A0A3S0I9Q1"/>
<dbReference type="FunFam" id="2.70.70.10:FF:000006">
    <property type="entry name" value="M23 family peptidase"/>
    <property type="match status" value="1"/>
</dbReference>
<comment type="caution">
    <text evidence="4">The sequence shown here is derived from an EMBL/GenBank/DDBJ whole genome shotgun (WGS) entry which is preliminary data.</text>
</comment>
<dbReference type="Proteomes" id="UP000276128">
    <property type="component" value="Unassembled WGS sequence"/>
</dbReference>
<feature type="coiled-coil region" evidence="1">
    <location>
        <begin position="110"/>
        <end position="147"/>
    </location>
</feature>
<keyword evidence="2" id="KW-1133">Transmembrane helix</keyword>
<keyword evidence="5" id="KW-1185">Reference proteome</keyword>
<organism evidence="4 5">
    <name type="scientific">Paenibacillus whitsoniae</name>
    <dbReference type="NCBI Taxonomy" id="2496558"/>
    <lineage>
        <taxon>Bacteria</taxon>
        <taxon>Bacillati</taxon>
        <taxon>Bacillota</taxon>
        <taxon>Bacilli</taxon>
        <taxon>Bacillales</taxon>
        <taxon>Paenibacillaceae</taxon>
        <taxon>Paenibacillus</taxon>
    </lineage>
</organism>
<dbReference type="InterPro" id="IPR050570">
    <property type="entry name" value="Cell_wall_metabolism_enzyme"/>
</dbReference>
<dbReference type="PANTHER" id="PTHR21666:SF270">
    <property type="entry name" value="MUREIN HYDROLASE ACTIVATOR ENVC"/>
    <property type="match status" value="1"/>
</dbReference>
<dbReference type="InterPro" id="IPR016047">
    <property type="entry name" value="M23ase_b-sheet_dom"/>
</dbReference>
<dbReference type="EMBL" id="RXHU01000056">
    <property type="protein sequence ID" value="RTE08200.1"/>
    <property type="molecule type" value="Genomic_DNA"/>
</dbReference>